<evidence type="ECO:0000256" key="2">
    <source>
        <dbReference type="ARBA" id="ARBA00022737"/>
    </source>
</evidence>
<dbReference type="EMBL" id="GL629765">
    <property type="protein sequence ID" value="EFX03843.1"/>
    <property type="molecule type" value="Genomic_DNA"/>
</dbReference>
<keyword evidence="1" id="KW-0433">Leucine-rich repeat</keyword>
<evidence type="ECO:0000313" key="5">
    <source>
        <dbReference type="EMBL" id="EFX03843.1"/>
    </source>
</evidence>
<evidence type="ECO:0000256" key="3">
    <source>
        <dbReference type="SAM" id="MobiDB-lite"/>
    </source>
</evidence>
<dbReference type="PANTHER" id="PTHR45617:SF181">
    <property type="entry name" value="LP04042P"/>
    <property type="match status" value="1"/>
</dbReference>
<dbReference type="SUPFAM" id="SSF74924">
    <property type="entry name" value="Cap-Gly domain"/>
    <property type="match status" value="1"/>
</dbReference>
<dbReference type="RefSeq" id="XP_014173325.1">
    <property type="nucleotide sequence ID" value="XM_014317850.1"/>
</dbReference>
<accession>F0XDR2</accession>
<dbReference type="Proteomes" id="UP000007796">
    <property type="component" value="Unassembled WGS sequence"/>
</dbReference>
<reference evidence="5 6" key="1">
    <citation type="journal article" date="2011" name="Proc. Natl. Acad. Sci. U.S.A.">
        <title>Genome and transcriptome analyses of the mountain pine beetle-fungal symbiont Grosmannia clavigera, a lodgepole pine pathogen.</title>
        <authorList>
            <person name="DiGuistini S."/>
            <person name="Wang Y."/>
            <person name="Liao N.Y."/>
            <person name="Taylor G."/>
            <person name="Tanguay P."/>
            <person name="Feau N."/>
            <person name="Henrissat B."/>
            <person name="Chan S.K."/>
            <person name="Hesse-Orce U."/>
            <person name="Alamouti S.M."/>
            <person name="Tsui C.K.M."/>
            <person name="Docking R.T."/>
            <person name="Levasseur A."/>
            <person name="Haridas S."/>
            <person name="Robertson G."/>
            <person name="Birol I."/>
            <person name="Holt R.A."/>
            <person name="Marra M.A."/>
            <person name="Hamelin R.C."/>
            <person name="Hirst M."/>
            <person name="Jones S.J.M."/>
            <person name="Bohlmann J."/>
            <person name="Breuil C."/>
        </authorList>
    </citation>
    <scope>NUCLEOTIDE SEQUENCE [LARGE SCALE GENOMIC DNA]</scope>
    <source>
        <strain evidence="6">kw1407 / UAMH 11150</strain>
    </source>
</reference>
<sequence>MATPSVGQRLSYDGAICTVRYVGPVAGTSGGLWLGVEWDDPSRGKHDGVHKGVRYFSCQLRQVAGGGGGAAATASYTAASTAASFVRPTRPADRTRTFLEAVRDKYASTEAPSTTSYRFSGKVAEEVGFEKVRRQMAQLESLRVVILDSMCLDRAGDDDREDQPSIRETCPCIAELDLGRNLFTSVRAVADICRQLPDLRSLRLNNNRFRVDDDSLAGTVNAVRELSVEETLLPWLDISRLTACFPALVSLKAGANQLSTLPLSISAPSLPLTLTTLSLEFNGFTALADLASLAGLPVLHNLHLKGNSIATVQSTTSENKNASLSFSPSIHYVDLAYNRVASWDFVDDLADVFPGLSSLRLAHNPVYDNPALDDSTAASDSSGKSSRITSATASAEEAYMITVARLAGLRTLNFSTVTPTDRANAEMFYLSRIARQMAAVPEGPAETAVVGRHRRFSDLCALYGEPAVIRRADVNPAFLEARLVTVLFSLAADPLQQQLSVQIPRSFDMYAVKGIVGRLFGTPPQKMRLVWETGEWDPVTGIDDDEADGEAGEDEIDAEAAELEAERAKAAAEAEMAESGTPDATDTGHHHGNKTGRWIKREVELKDSPRQFGFCVEGVQARIRVEVR</sequence>
<feature type="region of interest" description="Disordered" evidence="3">
    <location>
        <begin position="568"/>
        <end position="595"/>
    </location>
</feature>
<protein>
    <submittedName>
        <fullName evidence="5">Tubulin-specific chaperone</fullName>
    </submittedName>
</protein>
<dbReference type="eggNOG" id="KOG3207">
    <property type="taxonomic scope" value="Eukaryota"/>
</dbReference>
<organism evidence="6">
    <name type="scientific">Grosmannia clavigera (strain kw1407 / UAMH 11150)</name>
    <name type="common">Blue stain fungus</name>
    <name type="synonym">Graphiocladiella clavigera</name>
    <dbReference type="NCBI Taxonomy" id="655863"/>
    <lineage>
        <taxon>Eukaryota</taxon>
        <taxon>Fungi</taxon>
        <taxon>Dikarya</taxon>
        <taxon>Ascomycota</taxon>
        <taxon>Pezizomycotina</taxon>
        <taxon>Sordariomycetes</taxon>
        <taxon>Sordariomycetidae</taxon>
        <taxon>Ophiostomatales</taxon>
        <taxon>Ophiostomataceae</taxon>
        <taxon>Leptographium</taxon>
    </lineage>
</organism>
<dbReference type="AlphaFoldDB" id="F0XDR2"/>
<feature type="domain" description="CAP-Gly" evidence="4">
    <location>
        <begin position="31"/>
        <end position="87"/>
    </location>
</feature>
<evidence type="ECO:0000313" key="6">
    <source>
        <dbReference type="Proteomes" id="UP000007796"/>
    </source>
</evidence>
<dbReference type="FunCoup" id="F0XDR2">
    <property type="interactions" value="570"/>
</dbReference>
<evidence type="ECO:0000256" key="1">
    <source>
        <dbReference type="ARBA" id="ARBA00022614"/>
    </source>
</evidence>
<dbReference type="PANTHER" id="PTHR45617">
    <property type="entry name" value="LEUCINE RICH REPEAT FAMILY PROTEIN"/>
    <property type="match status" value="1"/>
</dbReference>
<dbReference type="SMART" id="SM01052">
    <property type="entry name" value="CAP_GLY"/>
    <property type="match status" value="1"/>
</dbReference>
<name>F0XDR2_GROCL</name>
<dbReference type="STRING" id="655863.F0XDR2"/>
<dbReference type="InterPro" id="IPR000938">
    <property type="entry name" value="CAP-Gly_domain"/>
</dbReference>
<dbReference type="Gene3D" id="3.80.10.10">
    <property type="entry name" value="Ribonuclease Inhibitor"/>
    <property type="match status" value="3"/>
</dbReference>
<gene>
    <name evidence="5" type="ORF">CMQ_771</name>
</gene>
<dbReference type="OrthoDB" id="5273213at2759"/>
<dbReference type="Gene3D" id="2.30.30.190">
    <property type="entry name" value="CAP Gly-rich-like domain"/>
    <property type="match status" value="1"/>
</dbReference>
<dbReference type="PROSITE" id="PS50245">
    <property type="entry name" value="CAP_GLY_2"/>
    <property type="match status" value="1"/>
</dbReference>
<dbReference type="SUPFAM" id="SSF52047">
    <property type="entry name" value="RNI-like"/>
    <property type="match status" value="1"/>
</dbReference>
<dbReference type="InParanoid" id="F0XDR2"/>
<dbReference type="InterPro" id="IPR032675">
    <property type="entry name" value="LRR_dom_sf"/>
</dbReference>
<keyword evidence="6" id="KW-1185">Reference proteome</keyword>
<dbReference type="InterPro" id="IPR036859">
    <property type="entry name" value="CAP-Gly_dom_sf"/>
</dbReference>
<proteinExistence type="predicted"/>
<dbReference type="HOGENOM" id="CLU_017716_3_1_1"/>
<keyword evidence="2" id="KW-0677">Repeat</keyword>
<evidence type="ECO:0000259" key="4">
    <source>
        <dbReference type="PROSITE" id="PS50245"/>
    </source>
</evidence>
<dbReference type="GeneID" id="25981284"/>
<dbReference type="PROSITE" id="PS00845">
    <property type="entry name" value="CAP_GLY_1"/>
    <property type="match status" value="1"/>
</dbReference>
<dbReference type="Pfam" id="PF01302">
    <property type="entry name" value="CAP_GLY"/>
    <property type="match status" value="1"/>
</dbReference>